<protein>
    <submittedName>
        <fullName evidence="1">DUF4249 domain-containing protein</fullName>
    </submittedName>
</protein>
<sequence>MFRSLYTQLSLWIVGLVLLTSCDSLRQEVNPDRLNRESAKLVVTCFLSPQDTVLAVKVSRSQPVLGEETGGLYTGNTVANATVTISQGGQSVQLPFVSSQAYYKIDAKQLPVLAGQTYTLTVQTPNGEQATSRCIIPEPVVMTSVTFDSIADNQFGQRRTRYFVRARWDDPANQVNYYQLTGLFQAIQNCLGCERSPTYKEQVLYNNLYFRDNSNGLLTDRTTNGGPMISDRGFLGGGYTFFNGQQVGFTSQYKTASVQANLLNTDQAYYLYQDAIARQSEVSGNPFAEPVPVPTNLTGALGCFAGYNRSTITLKIK</sequence>
<gene>
    <name evidence="1" type="ORF">ACFSUS_22820</name>
</gene>
<organism evidence="1 2">
    <name type="scientific">Spirosoma soli</name>
    <dbReference type="NCBI Taxonomy" id="1770529"/>
    <lineage>
        <taxon>Bacteria</taxon>
        <taxon>Pseudomonadati</taxon>
        <taxon>Bacteroidota</taxon>
        <taxon>Cytophagia</taxon>
        <taxon>Cytophagales</taxon>
        <taxon>Cytophagaceae</taxon>
        <taxon>Spirosoma</taxon>
    </lineage>
</organism>
<comment type="caution">
    <text evidence="1">The sequence shown here is derived from an EMBL/GenBank/DDBJ whole genome shotgun (WGS) entry which is preliminary data.</text>
</comment>
<dbReference type="Proteomes" id="UP001597469">
    <property type="component" value="Unassembled WGS sequence"/>
</dbReference>
<dbReference type="PROSITE" id="PS51257">
    <property type="entry name" value="PROKAR_LIPOPROTEIN"/>
    <property type="match status" value="1"/>
</dbReference>
<reference evidence="2" key="1">
    <citation type="journal article" date="2019" name="Int. J. Syst. Evol. Microbiol.">
        <title>The Global Catalogue of Microorganisms (GCM) 10K type strain sequencing project: providing services to taxonomists for standard genome sequencing and annotation.</title>
        <authorList>
            <consortium name="The Broad Institute Genomics Platform"/>
            <consortium name="The Broad Institute Genome Sequencing Center for Infectious Disease"/>
            <person name="Wu L."/>
            <person name="Ma J."/>
        </authorList>
    </citation>
    <scope>NUCLEOTIDE SEQUENCE [LARGE SCALE GENOMIC DNA]</scope>
    <source>
        <strain evidence="2">KCTC 42805</strain>
    </source>
</reference>
<evidence type="ECO:0000313" key="2">
    <source>
        <dbReference type="Proteomes" id="UP001597469"/>
    </source>
</evidence>
<keyword evidence="2" id="KW-1185">Reference proteome</keyword>
<accession>A0ABW5MAP4</accession>
<name>A0ABW5MAP4_9BACT</name>
<dbReference type="InterPro" id="IPR025345">
    <property type="entry name" value="DUF4249"/>
</dbReference>
<dbReference type="EMBL" id="JBHULN010000018">
    <property type="protein sequence ID" value="MFD2573491.1"/>
    <property type="molecule type" value="Genomic_DNA"/>
</dbReference>
<dbReference type="RefSeq" id="WP_381526216.1">
    <property type="nucleotide sequence ID" value="NZ_JBHULN010000018.1"/>
</dbReference>
<dbReference type="Pfam" id="PF14054">
    <property type="entry name" value="DUF4249"/>
    <property type="match status" value="1"/>
</dbReference>
<evidence type="ECO:0000313" key="1">
    <source>
        <dbReference type="EMBL" id="MFD2573491.1"/>
    </source>
</evidence>
<proteinExistence type="predicted"/>